<dbReference type="Pfam" id="PF00612">
    <property type="entry name" value="IQ"/>
    <property type="match status" value="3"/>
</dbReference>
<dbReference type="SUPFAM" id="SSF47391">
    <property type="entry name" value="Dimerization-anchoring domain of cAMP-dependent PK regulatory subunit"/>
    <property type="match status" value="1"/>
</dbReference>
<evidence type="ECO:0000313" key="4">
    <source>
        <dbReference type="WBParaSite" id="PTRK_0000203900.1"/>
    </source>
</evidence>
<feature type="region of interest" description="Disordered" evidence="1">
    <location>
        <begin position="203"/>
        <end position="225"/>
    </location>
</feature>
<dbReference type="WBParaSite" id="PTRK_0000203900.1">
    <property type="protein sequence ID" value="PTRK_0000203900.1"/>
    <property type="gene ID" value="PTRK_0000203900"/>
</dbReference>
<dbReference type="SMART" id="SM00015">
    <property type="entry name" value="IQ"/>
    <property type="match status" value="3"/>
</dbReference>
<keyword evidence="3" id="KW-1185">Reference proteome</keyword>
<protein>
    <submittedName>
        <fullName evidence="4">RIIa domain-containing protein</fullName>
    </submittedName>
</protein>
<evidence type="ECO:0000256" key="1">
    <source>
        <dbReference type="SAM" id="MobiDB-lite"/>
    </source>
</evidence>
<accession>A0A0N4Z4X3</accession>
<feature type="domain" description="RIIa" evidence="2">
    <location>
        <begin position="15"/>
        <end position="44"/>
    </location>
</feature>
<dbReference type="AlphaFoldDB" id="A0A0N4Z4X3"/>
<reference evidence="4" key="1">
    <citation type="submission" date="2017-02" db="UniProtKB">
        <authorList>
            <consortium name="WormBaseParasite"/>
        </authorList>
    </citation>
    <scope>IDENTIFICATION</scope>
</reference>
<dbReference type="Gene3D" id="1.20.890.10">
    <property type="entry name" value="cAMP-dependent protein kinase regulatory subunit, dimerization-anchoring domain"/>
    <property type="match status" value="1"/>
</dbReference>
<dbReference type="CDD" id="cd12100">
    <property type="entry name" value="DD_CABYR_SP17"/>
    <property type="match status" value="1"/>
</dbReference>
<dbReference type="Pfam" id="PF02197">
    <property type="entry name" value="RIIa"/>
    <property type="match status" value="1"/>
</dbReference>
<feature type="compositionally biased region" description="Low complexity" evidence="1">
    <location>
        <begin position="209"/>
        <end position="219"/>
    </location>
</feature>
<dbReference type="InterPro" id="IPR003117">
    <property type="entry name" value="cAMP_dep_PK_reg_su_I/II_a/b"/>
</dbReference>
<dbReference type="PANTHER" id="PTHR10699:SF11">
    <property type="entry name" value="IGLOO, ISOFORM A"/>
    <property type="match status" value="1"/>
</dbReference>
<sequence>MMSENSPEKYKIPDSLRPLLEALARETIRAQPDDVISFGKLFFDILSFHQKDSDKCVIGDNISYDMFRMDLQQRYKNMSSKENIMRSASPEDIAATKIQAAFRGHQVRMHPEKYGIDAELVRRRSSDRLASLDFKKDQKRHSIGGYSLEHSQTPEDRAATKIQAEIRGFLARKNVQAMREQNDNAATKIQAHVRGFLARKRLGKEGLISPSRSHSSLQSHRSDDN</sequence>
<dbReference type="STRING" id="131310.A0A0N4Z4X3"/>
<name>A0A0N4Z4X3_PARTI</name>
<dbReference type="FunFam" id="1.20.5.190:FF:000055">
    <property type="entry name" value="Putative microtubule-associated protein futsch"/>
    <property type="match status" value="1"/>
</dbReference>
<dbReference type="PANTHER" id="PTHR10699">
    <property type="entry name" value="NEUROMODULIN"/>
    <property type="match status" value="1"/>
</dbReference>
<dbReference type="InterPro" id="IPR047579">
    <property type="entry name" value="DD_CABYR_SP17"/>
</dbReference>
<dbReference type="Proteomes" id="UP000038045">
    <property type="component" value="Unplaced"/>
</dbReference>
<evidence type="ECO:0000259" key="2">
    <source>
        <dbReference type="Pfam" id="PF02197"/>
    </source>
</evidence>
<dbReference type="PROSITE" id="PS50096">
    <property type="entry name" value="IQ"/>
    <property type="match status" value="3"/>
</dbReference>
<dbReference type="Gene3D" id="1.20.5.190">
    <property type="match status" value="2"/>
</dbReference>
<organism evidence="3 4">
    <name type="scientific">Parastrongyloides trichosuri</name>
    <name type="common">Possum-specific nematode worm</name>
    <dbReference type="NCBI Taxonomy" id="131310"/>
    <lineage>
        <taxon>Eukaryota</taxon>
        <taxon>Metazoa</taxon>
        <taxon>Ecdysozoa</taxon>
        <taxon>Nematoda</taxon>
        <taxon>Chromadorea</taxon>
        <taxon>Rhabditida</taxon>
        <taxon>Tylenchina</taxon>
        <taxon>Panagrolaimomorpha</taxon>
        <taxon>Strongyloidoidea</taxon>
        <taxon>Strongyloididae</taxon>
        <taxon>Parastrongyloides</taxon>
    </lineage>
</organism>
<dbReference type="SUPFAM" id="SSF52540">
    <property type="entry name" value="P-loop containing nucleoside triphosphate hydrolases"/>
    <property type="match status" value="1"/>
</dbReference>
<dbReference type="InterPro" id="IPR027417">
    <property type="entry name" value="P-loop_NTPase"/>
</dbReference>
<dbReference type="InterPro" id="IPR000048">
    <property type="entry name" value="IQ_motif_EF-hand-BS"/>
</dbReference>
<evidence type="ECO:0000313" key="3">
    <source>
        <dbReference type="Proteomes" id="UP000038045"/>
    </source>
</evidence>
<dbReference type="GO" id="GO:0005516">
    <property type="term" value="F:calmodulin binding"/>
    <property type="evidence" value="ECO:0007669"/>
    <property type="project" value="TreeGrafter"/>
</dbReference>
<proteinExistence type="predicted"/>